<dbReference type="Pfam" id="PF01693">
    <property type="entry name" value="Cauli_VI"/>
    <property type="match status" value="1"/>
</dbReference>
<dbReference type="AlphaFoldDB" id="A0A9W8MHV7"/>
<feature type="domain" description="Ribonuclease H1 N-terminal" evidence="1">
    <location>
        <begin position="124"/>
        <end position="166"/>
    </location>
</feature>
<organism evidence="2 3">
    <name type="scientific">Candolleomyces eurysporus</name>
    <dbReference type="NCBI Taxonomy" id="2828524"/>
    <lineage>
        <taxon>Eukaryota</taxon>
        <taxon>Fungi</taxon>
        <taxon>Dikarya</taxon>
        <taxon>Basidiomycota</taxon>
        <taxon>Agaricomycotina</taxon>
        <taxon>Agaricomycetes</taxon>
        <taxon>Agaricomycetidae</taxon>
        <taxon>Agaricales</taxon>
        <taxon>Agaricineae</taxon>
        <taxon>Psathyrellaceae</taxon>
        <taxon>Candolleomyces</taxon>
    </lineage>
</organism>
<dbReference type="SUPFAM" id="SSF55658">
    <property type="entry name" value="L9 N-domain-like"/>
    <property type="match status" value="1"/>
</dbReference>
<dbReference type="OrthoDB" id="3039312at2759"/>
<evidence type="ECO:0000259" key="1">
    <source>
        <dbReference type="Pfam" id="PF01693"/>
    </source>
</evidence>
<feature type="non-terminal residue" evidence="2">
    <location>
        <position position="184"/>
    </location>
</feature>
<evidence type="ECO:0000313" key="2">
    <source>
        <dbReference type="EMBL" id="KAJ2929109.1"/>
    </source>
</evidence>
<comment type="caution">
    <text evidence="2">The sequence shown here is derived from an EMBL/GenBank/DDBJ whole genome shotgun (WGS) entry which is preliminary data.</text>
</comment>
<dbReference type="EMBL" id="JANBPK010000896">
    <property type="protein sequence ID" value="KAJ2929109.1"/>
    <property type="molecule type" value="Genomic_DNA"/>
</dbReference>
<dbReference type="InterPro" id="IPR037056">
    <property type="entry name" value="RNase_H1_N_sf"/>
</dbReference>
<dbReference type="InterPro" id="IPR011320">
    <property type="entry name" value="RNase_H1_N"/>
</dbReference>
<proteinExistence type="predicted"/>
<reference evidence="2" key="1">
    <citation type="submission" date="2022-06" db="EMBL/GenBank/DDBJ databases">
        <title>Genome Sequence of Candolleomyces eurysporus.</title>
        <authorList>
            <person name="Buettner E."/>
        </authorList>
    </citation>
    <scope>NUCLEOTIDE SEQUENCE</scope>
    <source>
        <strain evidence="2">VTCC 930004</strain>
    </source>
</reference>
<keyword evidence="3" id="KW-1185">Reference proteome</keyword>
<dbReference type="Gene3D" id="3.40.970.10">
    <property type="entry name" value="Ribonuclease H1, N-terminal domain"/>
    <property type="match status" value="1"/>
</dbReference>
<gene>
    <name evidence="2" type="ORF">H1R20_g7976</name>
</gene>
<dbReference type="Proteomes" id="UP001140091">
    <property type="component" value="Unassembled WGS sequence"/>
</dbReference>
<dbReference type="InterPro" id="IPR009027">
    <property type="entry name" value="Ribosomal_bL9/RNase_H1_N"/>
</dbReference>
<protein>
    <recommendedName>
        <fullName evidence="1">Ribonuclease H1 N-terminal domain-containing protein</fullName>
    </recommendedName>
</protein>
<sequence length="184" mass="19428">MASLAPTSNATYTVAELMRALESMGVNIQAPGAVNDLPASSMAATAAQEAVSSTNSQAWTVLRSSSSDLILVGPAGTVPIPEVVQALVDCRATAATGVYSYPKARMYLLTFTDQEPARRASERWYCVATGLEVGVFQGSTIASSYTVNVRGARMEGFNTKEEAEAAFEKAKAAGAVRKVRCDDY</sequence>
<accession>A0A9W8MHV7</accession>
<evidence type="ECO:0000313" key="3">
    <source>
        <dbReference type="Proteomes" id="UP001140091"/>
    </source>
</evidence>
<name>A0A9W8MHV7_9AGAR</name>